<evidence type="ECO:0000313" key="3">
    <source>
        <dbReference type="Proteomes" id="UP000527315"/>
    </source>
</evidence>
<sequence>MIIANMPIRKLMKLNPAKIENLKAEAQQRKGGGIESLLKLERPKEPEKPQAPNVLQIAYPNLGGAQTTSARVGTKVLWRKPEERPLRARASRQKPKK</sequence>
<proteinExistence type="predicted"/>
<reference evidence="3" key="1">
    <citation type="journal article" date="2020" name="bioRxiv">
        <title>A rank-normalized archaeal taxonomy based on genome phylogeny resolves widespread incomplete and uneven classifications.</title>
        <authorList>
            <person name="Rinke C."/>
            <person name="Chuvochina M."/>
            <person name="Mussig A.J."/>
            <person name="Chaumeil P.-A."/>
            <person name="Waite D.W."/>
            <person name="Whitman W.B."/>
            <person name="Parks D.H."/>
            <person name="Hugenholtz P."/>
        </authorList>
    </citation>
    <scope>NUCLEOTIDE SEQUENCE [LARGE SCALE GENOMIC DNA]</scope>
</reference>
<evidence type="ECO:0000256" key="1">
    <source>
        <dbReference type="SAM" id="MobiDB-lite"/>
    </source>
</evidence>
<comment type="caution">
    <text evidence="2">The sequence shown here is derived from an EMBL/GenBank/DDBJ whole genome shotgun (WGS) entry which is preliminary data.</text>
</comment>
<dbReference type="Proteomes" id="UP000527315">
    <property type="component" value="Unassembled WGS sequence"/>
</dbReference>
<evidence type="ECO:0000313" key="2">
    <source>
        <dbReference type="EMBL" id="HIH33001.1"/>
    </source>
</evidence>
<dbReference type="AlphaFoldDB" id="A0A7J4KSJ7"/>
<gene>
    <name evidence="2" type="ORF">HA227_01985</name>
</gene>
<name>A0A7J4KSJ7_9ARCH</name>
<feature type="region of interest" description="Disordered" evidence="1">
    <location>
        <begin position="70"/>
        <end position="97"/>
    </location>
</feature>
<protein>
    <submittedName>
        <fullName evidence="2">Uncharacterized protein</fullName>
    </submittedName>
</protein>
<dbReference type="EMBL" id="DUFJ01000052">
    <property type="protein sequence ID" value="HIH33001.1"/>
    <property type="molecule type" value="Genomic_DNA"/>
</dbReference>
<accession>A0A7J4KSJ7</accession>
<organism evidence="2 3">
    <name type="scientific">Candidatus Iainarchaeum sp</name>
    <dbReference type="NCBI Taxonomy" id="3101447"/>
    <lineage>
        <taxon>Archaea</taxon>
        <taxon>Candidatus Iainarchaeota</taxon>
        <taxon>Candidatus Iainarchaeia</taxon>
        <taxon>Candidatus Iainarchaeales</taxon>
        <taxon>Candidatus Iainarchaeaceae</taxon>
        <taxon>Candidatus Iainarchaeum</taxon>
    </lineage>
</organism>
<feature type="compositionally biased region" description="Basic residues" evidence="1">
    <location>
        <begin position="87"/>
        <end position="97"/>
    </location>
</feature>